<dbReference type="GO" id="GO:0003677">
    <property type="term" value="F:DNA binding"/>
    <property type="evidence" value="ECO:0007669"/>
    <property type="project" value="UniProtKB-KW"/>
</dbReference>
<reference evidence="6 7" key="1">
    <citation type="submission" date="2015-03" db="EMBL/GenBank/DDBJ databases">
        <authorList>
            <person name="Zheng J."/>
            <person name="Ganezle M."/>
        </authorList>
    </citation>
    <scope>NUCLEOTIDE SEQUENCE [LARGE SCALE GENOMIC DNA]</scope>
    <source>
        <strain evidence="6 7">LP38</strain>
    </source>
</reference>
<evidence type="ECO:0000256" key="2">
    <source>
        <dbReference type="ARBA" id="ARBA00023125"/>
    </source>
</evidence>
<gene>
    <name evidence="6" type="ORF">VC81_06840</name>
</gene>
<evidence type="ECO:0000313" key="6">
    <source>
        <dbReference type="EMBL" id="KJW12793.1"/>
    </source>
</evidence>
<evidence type="ECO:0000256" key="1">
    <source>
        <dbReference type="ARBA" id="ARBA00023015"/>
    </source>
</evidence>
<dbReference type="OrthoDB" id="581021at2"/>
<proteinExistence type="predicted"/>
<keyword evidence="3" id="KW-0804">Transcription</keyword>
<keyword evidence="1" id="KW-0805">Transcription regulation</keyword>
<dbReference type="InterPro" id="IPR036390">
    <property type="entry name" value="WH_DNA-bd_sf"/>
</dbReference>
<feature type="domain" description="HTH crp-type" evidence="5">
    <location>
        <begin position="149"/>
        <end position="212"/>
    </location>
</feature>
<dbReference type="PROSITE" id="PS51063">
    <property type="entry name" value="HTH_CRP_2"/>
    <property type="match status" value="1"/>
</dbReference>
<dbReference type="PROSITE" id="PS50042">
    <property type="entry name" value="CNMP_BINDING_3"/>
    <property type="match status" value="1"/>
</dbReference>
<dbReference type="SUPFAM" id="SSF51206">
    <property type="entry name" value="cAMP-binding domain-like"/>
    <property type="match status" value="1"/>
</dbReference>
<dbReference type="PATRIC" id="fig|216463.3.peg.472"/>
<protein>
    <submittedName>
        <fullName evidence="6">Transcriptional regulator</fullName>
    </submittedName>
</protein>
<dbReference type="InterPro" id="IPR000595">
    <property type="entry name" value="cNMP-bd_dom"/>
</dbReference>
<dbReference type="STRING" id="216463.VC81_06840"/>
<dbReference type="Gene3D" id="2.60.120.10">
    <property type="entry name" value="Jelly Rolls"/>
    <property type="match status" value="1"/>
</dbReference>
<feature type="domain" description="Cyclic nucleotide-binding" evidence="4">
    <location>
        <begin position="15"/>
        <end position="111"/>
    </location>
</feature>
<accession>A0A0F3RS22</accession>
<dbReference type="SMART" id="SM00100">
    <property type="entry name" value="cNMP"/>
    <property type="match status" value="1"/>
</dbReference>
<dbReference type="SUPFAM" id="SSF46785">
    <property type="entry name" value="Winged helix' DNA-binding domain"/>
    <property type="match status" value="1"/>
</dbReference>
<dbReference type="InterPro" id="IPR050397">
    <property type="entry name" value="Env_Response_Regulators"/>
</dbReference>
<evidence type="ECO:0000313" key="7">
    <source>
        <dbReference type="Proteomes" id="UP000033491"/>
    </source>
</evidence>
<dbReference type="InterPro" id="IPR014710">
    <property type="entry name" value="RmlC-like_jellyroll"/>
</dbReference>
<dbReference type="PANTHER" id="PTHR24567">
    <property type="entry name" value="CRP FAMILY TRANSCRIPTIONAL REGULATORY PROTEIN"/>
    <property type="match status" value="1"/>
</dbReference>
<dbReference type="RefSeq" id="WP_045807332.1">
    <property type="nucleotide sequence ID" value="NZ_JZCR01000015.1"/>
</dbReference>
<dbReference type="EMBL" id="JZCR01000015">
    <property type="protein sequence ID" value="KJW12793.1"/>
    <property type="molecule type" value="Genomic_DNA"/>
</dbReference>
<dbReference type="Proteomes" id="UP000033491">
    <property type="component" value="Unassembled WGS sequence"/>
</dbReference>
<dbReference type="Pfam" id="PF00027">
    <property type="entry name" value="cNMP_binding"/>
    <property type="match status" value="1"/>
</dbReference>
<dbReference type="GO" id="GO:0005829">
    <property type="term" value="C:cytosol"/>
    <property type="evidence" value="ECO:0007669"/>
    <property type="project" value="TreeGrafter"/>
</dbReference>
<comment type="caution">
    <text evidence="6">The sequence shown here is derived from an EMBL/GenBank/DDBJ whole genome shotgun (WGS) entry which is preliminary data.</text>
</comment>
<evidence type="ECO:0000256" key="3">
    <source>
        <dbReference type="ARBA" id="ARBA00023163"/>
    </source>
</evidence>
<dbReference type="AlphaFoldDB" id="A0A0F3RS22"/>
<dbReference type="InterPro" id="IPR012318">
    <property type="entry name" value="HTH_CRP"/>
</dbReference>
<dbReference type="PANTHER" id="PTHR24567:SF26">
    <property type="entry name" value="REGULATORY PROTEIN YEIL"/>
    <property type="match status" value="1"/>
</dbReference>
<evidence type="ECO:0000259" key="5">
    <source>
        <dbReference type="PROSITE" id="PS51063"/>
    </source>
</evidence>
<organism evidence="6 7">
    <name type="scientific">Levilactobacillus spicheri</name>
    <dbReference type="NCBI Taxonomy" id="216463"/>
    <lineage>
        <taxon>Bacteria</taxon>
        <taxon>Bacillati</taxon>
        <taxon>Bacillota</taxon>
        <taxon>Bacilli</taxon>
        <taxon>Lactobacillales</taxon>
        <taxon>Lactobacillaceae</taxon>
        <taxon>Levilactobacillus</taxon>
    </lineage>
</organism>
<name>A0A0F3RS22_9LACO</name>
<evidence type="ECO:0000259" key="4">
    <source>
        <dbReference type="PROSITE" id="PS50042"/>
    </source>
</evidence>
<dbReference type="GO" id="GO:0003700">
    <property type="term" value="F:DNA-binding transcription factor activity"/>
    <property type="evidence" value="ECO:0007669"/>
    <property type="project" value="TreeGrafter"/>
</dbReference>
<dbReference type="NCBIfam" id="NF007707">
    <property type="entry name" value="PRK10402.1"/>
    <property type="match status" value="1"/>
</dbReference>
<sequence>MRLIQNDSLKQRFSAESHFEEQFSFPVLANTRLVFFPANSTLIHENAASPDLFYLVRGRTKLSHTLANGKTLITGFFTPPCFLGEMELIDPTSPAFAVQAIEDCWCLALTKAPIATQLLNDPVFLRHICIYLTHKDVSNLTQAARNQGFTAAQRLAAFILLTANHGQYHEQHTQVAQYLGISYRHLLYVIADFLRQGYLVKTPTGYRIHDRAALHQLAHDLAD</sequence>
<dbReference type="CDD" id="cd00038">
    <property type="entry name" value="CAP_ED"/>
    <property type="match status" value="1"/>
</dbReference>
<dbReference type="InterPro" id="IPR018490">
    <property type="entry name" value="cNMP-bd_dom_sf"/>
</dbReference>
<keyword evidence="2" id="KW-0238">DNA-binding</keyword>
<dbReference type="Pfam" id="PF13545">
    <property type="entry name" value="HTH_Crp_2"/>
    <property type="match status" value="1"/>
</dbReference>